<dbReference type="GO" id="GO:0043041">
    <property type="term" value="P:amino acid activation for nonribosomal peptide biosynthetic process"/>
    <property type="evidence" value="ECO:0007669"/>
    <property type="project" value="TreeGrafter"/>
</dbReference>
<feature type="domain" description="Carrier" evidence="5">
    <location>
        <begin position="6120"/>
        <end position="6196"/>
    </location>
</feature>
<dbReference type="EMBL" id="MU007088">
    <property type="protein sequence ID" value="KAF2422733.1"/>
    <property type="molecule type" value="Genomic_DNA"/>
</dbReference>
<dbReference type="InterPro" id="IPR036736">
    <property type="entry name" value="ACP-like_sf"/>
</dbReference>
<dbReference type="SMART" id="SM01294">
    <property type="entry name" value="PKS_PP_betabranch"/>
    <property type="match status" value="1"/>
</dbReference>
<dbReference type="FunFam" id="1.10.1200.10:FF:000005">
    <property type="entry name" value="Nonribosomal peptide synthetase 1"/>
    <property type="match status" value="2"/>
</dbReference>
<dbReference type="InterPro" id="IPR023213">
    <property type="entry name" value="CAT-like_dom_sf"/>
</dbReference>
<dbReference type="SUPFAM" id="SSF52777">
    <property type="entry name" value="CoA-dependent acyltransferases"/>
    <property type="match status" value="12"/>
</dbReference>
<comment type="similarity">
    <text evidence="4">Belongs to the NRP synthetase family.</text>
</comment>
<dbReference type="PANTHER" id="PTHR45527:SF1">
    <property type="entry name" value="FATTY ACID SYNTHASE"/>
    <property type="match status" value="1"/>
</dbReference>
<evidence type="ECO:0000256" key="2">
    <source>
        <dbReference type="ARBA" id="ARBA00022553"/>
    </source>
</evidence>
<dbReference type="InterPro" id="IPR020845">
    <property type="entry name" value="AMP-binding_CS"/>
</dbReference>
<dbReference type="NCBIfam" id="TIGR01733">
    <property type="entry name" value="AA-adenyl-dom"/>
    <property type="match status" value="4"/>
</dbReference>
<dbReference type="GO" id="GO:0044550">
    <property type="term" value="P:secondary metabolite biosynthetic process"/>
    <property type="evidence" value="ECO:0007669"/>
    <property type="project" value="TreeGrafter"/>
</dbReference>
<dbReference type="SMART" id="SM00823">
    <property type="entry name" value="PKS_PP"/>
    <property type="match status" value="6"/>
</dbReference>
<dbReference type="Gene3D" id="3.30.300.30">
    <property type="match status" value="6"/>
</dbReference>
<keyword evidence="7" id="KW-1185">Reference proteome</keyword>
<dbReference type="SUPFAM" id="SSF56801">
    <property type="entry name" value="Acetyl-CoA synthetase-like"/>
    <property type="match status" value="6"/>
</dbReference>
<dbReference type="CDD" id="cd05918">
    <property type="entry name" value="A_NRPS_SidN3_like"/>
    <property type="match status" value="6"/>
</dbReference>
<evidence type="ECO:0000259" key="5">
    <source>
        <dbReference type="PROSITE" id="PS50075"/>
    </source>
</evidence>
<dbReference type="InterPro" id="IPR045851">
    <property type="entry name" value="AMP-bd_C_sf"/>
</dbReference>
<comment type="caution">
    <text evidence="6">The sequence shown here is derived from an EMBL/GenBank/DDBJ whole genome shotgun (WGS) entry which is preliminary data.</text>
</comment>
<evidence type="ECO:0000256" key="1">
    <source>
        <dbReference type="ARBA" id="ARBA00022450"/>
    </source>
</evidence>
<dbReference type="PROSITE" id="PS00455">
    <property type="entry name" value="AMP_BINDING"/>
    <property type="match status" value="6"/>
</dbReference>
<dbReference type="InterPro" id="IPR009081">
    <property type="entry name" value="PP-bd_ACP"/>
</dbReference>
<dbReference type="Pfam" id="PF00501">
    <property type="entry name" value="AMP-binding"/>
    <property type="match status" value="6"/>
</dbReference>
<dbReference type="PANTHER" id="PTHR45527">
    <property type="entry name" value="NONRIBOSOMAL PEPTIDE SYNTHETASE"/>
    <property type="match status" value="1"/>
</dbReference>
<dbReference type="InterPro" id="IPR010071">
    <property type="entry name" value="AA_adenyl_dom"/>
</dbReference>
<keyword evidence="1" id="KW-0596">Phosphopantetheine</keyword>
<dbReference type="Pfam" id="PF00550">
    <property type="entry name" value="PP-binding"/>
    <property type="match status" value="6"/>
</dbReference>
<dbReference type="PROSITE" id="PS00012">
    <property type="entry name" value="PHOSPHOPANTETHEINE"/>
    <property type="match status" value="3"/>
</dbReference>
<dbReference type="Pfam" id="PF00668">
    <property type="entry name" value="Condensation"/>
    <property type="match status" value="6"/>
</dbReference>
<dbReference type="Gene3D" id="1.10.1200.10">
    <property type="entry name" value="ACP-like"/>
    <property type="match status" value="6"/>
</dbReference>
<dbReference type="InterPro" id="IPR001242">
    <property type="entry name" value="Condensation_dom"/>
</dbReference>
<keyword evidence="3" id="KW-0436">Ligase</keyword>
<sequence length="6760" mass="747627">MADKNMKGKDIDEIDLLPFFCFANENNKCCCADHQLRQVGDTHSENTLYLPKAEVAIDNGLLGSFVASTGVEVINIFIATWALILANFTGAERVKFGVVREVGHEEMVMLENDKSETLNMLLRKIEGSNQRGSRNWESANGAVYNTTVVARGRYTTGEKQILGRAGKLASTVSICVDESGAEIRAFIVSESLCSDQIAGIGATFSTALAAYLESPSFPVKNISIFSEYDQNRLQSWNKPVPKGSCSEFVHEILTVQARNTPESTALGVSTEVMVPLCFGKSKWAIVSQLAVLKAGGACVPIDPNLPQARMDVMMKEVAATIALTSVECSTLLPINDNFTHVVVNFEFVSSLPWEGANPDRIPNKQLQGSNAAYVMFTSGSTGTPKGIVQEHRHLTASIEAHTAPMSIDHHSRIFQFSSYAFDVSISDIFGAFLHGACLCIPSDSDRISALAKSITDFGATHLCSTPSVAKTLDPKEVSTLTTLALGGEMLTRELVELWNDKLQLLNIYGVTECSVWCAINDGKRRFSKPENIGYGVGAVLWVVESDNHDILVPIGALGELVIEGPVVARGYLDPEKTKVAFIAPPLWVLCAGRAGECCSPMYKTGDLVRQNCDGSLSFVGRKDTQAKLRGQRFEVEEVEHHLARCIVDLATVKVDIAPVKIMGGGKMEALIAFVKLQGKGKVKETPKEPSMMLIDPDDREKFMTRLGEVDAALAKVLPAYMIPTIYLPVQEIPTTGTGKLDRKQLRQFASMLSPLELREHSLSRVKSGHVNRALQQGTESILADAWAETLRVPINLVSAEDHFFHVGGDSMRAMILATKATQRGLSLTVQTIFEAPILADMASHIENKVYIQKITSKIHTPFGLIPAQQREESLRRAAEQCGITITDIEDIYPCTPLQEGFMATSSLNPGAYMTTYKFALPADLDLDRFQQAWEQTVAVNSILRTRVVEISPLGLFQVVLKHVSVWNHSSNLPAPLFGLGGQLHCATLLEDGADPSQTRTFAWSAHHVIYDGWSLPLLMDCCRRCYTGLSPGEGELQLVSNTTPVRFSNFISFLADVDQEATAIFWKRFYSGFAAPTFPALPSRAHQPRPRDTVKFARSLPIQKIQGITIPTYVNLAWALALRSYLNSDDIVYGLIVSGRSTPIDGILTIIGPTIATFPMRVRVSKKETVHDALNKVQKCLASIMPFEQTGLQNISRISDEAAAACTFRSQLVIQPEVEDDFSGFLSAPEVDEDYLNALNVYPLMLECFPSSSQGEAFRINATINFDREVIEPRQVHRVFNQFAEILNQLLNADSSQRLEQLNFLSPQDRDEISQWNSTTLIIESRCIHELIAEAFTDDVQRQAICSWDGNLSFAELDHNSTQFAQQLRRLGAKKGDFIPLCFEKSRWIVVAMLAVLKVGAAFVMLSPQHPKARLLTIVEDAKARFLICSAKFMDSFVGTSLFLLQLGPESFVAGIELPKSAEEGIDAVGPEDAAIVVYTSGSTGQPKGIVLEHAAFCSGAMAHGSYERLSRHSRVLQFADFGFDVALSDILTTLIFGGCVCIPSEGQRVNNLAAAIRDFEVTDAFLTPSVAQILNPSELPLLRTLKLGGESLRQKDLDSWAEQVHLINSYGVAECCVRSLYHAPVRVYDKPSTIGKSIGCNSWIVDVDDSETLVPIGAIGELLIGGPSLMRGYLNDDAKTRDTLVERRFGQGKTQKMYRSGDLVRYNSMGDIEFVGRKDTQVKIRGQRVELEEIEHHIQAGLDGQYRTVVEHLHSLTSTGKLGVFIVISNTQVTNDQLLASPLQPSSTLYKKLIKTKDEIEQKLPQYMIPDYFVPINFLPFNTSGKTDRRQLRNNFADLLCNKETAIQYQLARSDKTPLVLPEQHRLAEMWGHLLNLNSGTVGANDNFFRLGGDSISAMRLVVAARQSGHCLSVANIFKHPTLSEQAKLLSSSPIGSTLVYEESGPFQMMLCHTTLTPGVKPCPSLEDIRHNISADSGIDEKSMMDAYPCTPLQEGLMALSAKQRNAYIYQHVYELPPGISTSRFQDAWQYVVDRNDILRTIIVRTESLGTIQVILKSSPLTWLHPMSLDSYLKTDKEISMGYSEPLSRFALCTDHDSENVLVWTIHHALYDGWSMDLIISQLNTIYHKQEMEPVLPFRHFVDHLQRLDRAAAATYWIAYLAGGIHSPFPIQKALEGPRKEKRNSVNGCLSITSVQSSDFTLTTVIRFAWALLLSNYTATDDVIFGSTVSGRNEDVRGIESIVGPTIATVPFRVRIDPSVTVTAALDTLQSTSTNMIPFEQMGMQHISRLSAETKELCNPITLLVVHPAKPQQRSNNVLGELRANNYDVDFITYPLSIECSLSAESLEFHISSDPSHLNLRQTEWILYQLKELTLKLLIADQNVQRVGELELISPDELVQIRKWNPTVPEAELVCVHDKFSRAARQFPEAEAVCAWDGSLTYVELDQLSHRVSLFLVARGSVWAIITQIAVLKAGAVCVPLDISHPADRIRFVLKAVRSKQVICSESLAKHASQFNSDTIVIGSSILPSLADYELDTLPFVEPSQVAFVLFTSGTTGTPKGIEIPHTTTCSSANYHGPRLRLNQKSRVLQFSSFVFDVAIFDIYTTLFVGGCVCLPRETDRYDGIPAVVESMQTNWALLTPSYVRTLKPNELRGLRTLVLGGEAVPADLVDMWRDQLVLINAYGPTEGSACVTGAFSHGVTADTMGKAVGCLTWVVNPYNQNALAPLGTIGELIIEGPILAKGYLHDKQLTDTSFMFDPAWAREESLKSRRFYKTGDLVQYLEDGSLRYIGRKDTQVKINGQRIEMDEVEHHLRQAIGPRVEVAIDAVKPKDSEVHVLVAFVHLKPVAIVQYSLLVQAARKYLKLHVPTYMIPSGYLQLESMPMTITGKRDRRALRDLAERLTISELRTGLEELTIKRAPEGEMEMLLVKSWAKVLQLDEDQVGVDDSFFELGGDSIAAINLVPHIRRAGFALSVGELFKKPRLCDLATTITVLNDTGEVAEIKPFELLDTGDDDEGRLNATSIPSSIALQCGVNTDCIQDAYPCTPLQQALIASSAKVTGSYHTRYIFALPINMIRDRFCQAWAQVYQEHPILRTRIIHLDDSRTVQIVVKEDIRWESADTLKGYVNSDQVAHFGATGPLSRFAFVSDENTAAQYFVWTMHHAIFDGWSLELLLQAFERAYAAGPAIGPTDFRLFVRFIERQSQESSIAYWSKYLHDASPPCFPSLPSVEYQPFADRCVRLYAPLPRKCQSEISNASLIRAAWSLVLSKYSDSEDVVFGSTLSGRGAPVSGIDQMTGPTITTVPVRILIRRDQSLDDFLHELQLQAQAMMPHEHFGLRNIRLSGAPEACDFWTLIIVQPPQSENGPKRILRLPEEGNDTPGFHTTPLVIDCSPTSNGLTITVDFDSRLLSEIEVRRMVNQFCHVLRQCAEGDGQSPISSIEVITQEDRELIQHWNQTSVTGIEQLVHCLVEKQVAIRPEKTAIQSWDGSMTYQELHETSTSLAVTLKGLGIEPGAIVPILFEKSKWAIVSMLAILKTGGACLPLDPSHPVSWHQRILEPVQVSLILTSILHANRFEGVIDSVLVVCDNEYGDNNCLHMGHETRGPRDPAFIIFTSGSTGVPKGIILEHHNICTTAYYHGAAMQISPESRVLQFAAYSFDVSLGDIFTTLIRGGCVCIPSDEQRLNDLPGAIAALGVNQACLTSSVARTLPVDTVREHLNVLTLGGEPLANAVVDVFAKHTHLLNIYGPAECSVWCACTQKIYQGHEDGNIGRGIGARLWISDLNDAFRLAPIGCVGELMIEGPVVAQGYLSDETKTKASFLTDLSYLPGERLRAYRSGDLVRYSVDGSIVVLGRKDQQVKLRGQRIELGDVEHHLQSCIASAPAVAVDIFTQKEGVPDQALAAFICLGHREADGHLREMENLDDIEFASQFTKTTNWQDMTARLPDQLARLLPLYSIPSHFIPLRALPLSTSGKLNRKKLRELASQIAVARAGLSLRINDRKPLSGVMQKNLAGLWARLLAMDMGYMSADHHFFQLGGDSITAMQLVSAARTKGMTLSIADIFKSPVLKDMALHIQLCDSLPADKVAPFSLLPTISVQTLQEELATLLQVEPSDIEDAYPCSPLQEALMALSFKQRGNFVFKQVLTLPKSLEVSRYQAAWTSVVNQHAILRSRIVWFHSSFVQVVVNNPHLWHRYTSTNACFQELEENTMIEGAQLLQLALVEEPSRKLFVWLIHHAIYDAWSQDLMIKEVEAVYHGHKLGTQVPQFKQFIHFATHSSEGKCKEYWKHELDGVSSSAFPFRQFKAVATGEKPPQNVQHHFPVPKSGIFTSSTILRAAWALTIARYNGSQDVTFGATISGRDTPVVGIDQIVGPTIATVPVRVRVHDNLTVDQLLLRIHQQATTMVPFQHYGLSNITQCSESAAVACDFTSLLIVQSRNRDIRNPDELAFLHMHGDDEQDLSPFNVYPLMVICDTTSDGIKACATFNLQFLDESRVKRMLQHFGQLVARLTGVNGNIQLGKIDILDGVDNRQIYAWNEKIPPEPTETIPQLVCKQVRLAPYKSAVEAWDGVLSYADLELRSSKLASRLINSGVIAATTVIICLEKSLWAVVAMLAVLKAGGSCVPVNVNDTTQRLCQVISDSKSRLALVSSTQLTKFEQLGVEVMVVDASTCETAHDEPLVVSALTLPSDAAFVIYTSGSTGAPKGIVIEHATLLAGGHPESLNFGVDSRVFQFSSFTFDIGIFDVVSTLIRGGTICMPSNRERLADISRAIQQCNANWAYLTPSVLRTMDPRTPLPLKTLVLGGEMVGQDNIDSWAEKVQLMNGYGPTEASICVAGPIQKGQSASILGRPVGSCVWIVDASCYFRLAPIGSLGELLIEGPVLARGYLGNEELTNTSFISAPPWMHAKRSKTRLYRTGDIGFYEPDGSISYVGRRDTQVKIRGQRVELEEVEYRLRLLLPDCFEIAVDAAKFQCDTEARLTAFMASPQSASVSTEWMSIVSELTEVLPETLPRYMLPTVFLPLHQLPYNSSGKIDRRALKEQARMVATDQEQWLMAIWSQVLRVNSSSITPETNFFLVGGDSICAMRVSSIARAEGQDLSIRDIFTHPILARMAKRCSPAAENSKIYPFALTEADICEELIGSLEGNGLGGPNIVQDIYPCTPFQEAVFVLSQKSRAGKFLAKDISRLSSDIDITQFKSAWESIVAATPILRTVIWQTKAGDLFQLVLNKSIDWKETDCLDSYLDDRKFRQVQAGEDLIHFAIIRDRNSGHVYFVWTIHHTLYDGWTIGLILDQVERAYIGKKAQALFNFSHYAQFLQQTSKDTAQSFWQENLCGSSSSQFPSQTKLSEPRPNASIKLTITDFRNEIPGITTATLIRTALAIVLSRYTNSNDICFGEVSSGRDSPVQGIDRIAGPTLCTLPVRVILDHCSSLQETARKVQDSYLQRLPFEHLGLSKIAKISQDAARACQFQTVLLIQPAKSLAREDQLGLRALPVEIDHDLSIFNIHMLMLEGTIINDRIQIVANYDDALVDKKRVECYLSHLQFLLGQLSSITASTERLDTINMVPPADIEDILTWSGVAVEPILDTIHNSFQRVVSSHADSQAICSWDGSLTYKKLDELSTQFAYRLRTHGLQPGQFVPLCFNKSLWATVAMISVLKAGGVCSFLDPSYPPARLKWILESLNTDFGITISNQKCVLEEMIPVLAIDLQTGVSQVESVRTLPTVRVDAGAFVVWTSGSTGIPKGIILEHSAICTSIYHHGKALGLSPRSRVFQFAAYTFDVSISDTLCTLLNGGCLCVPSESQRLNSLAPTIRDLCANQACLTSTVAELLQPSEVPSLQKLILGGEPLSKANVQKWAGTTFLTNIYGPAEVSMWCMGNIGLGPDSDETNIGRGLGARVWIVDIKDPNRLCCVGMMGELLLEGPLLARGYLNDPVKTSEVFISNPAWATERICPPGTRFYKTGDLVCYNEDGSIKYVGRKDSQVKINGQRIEMGEIEHNIILELGEDATAMVVVARISGQTRDSLVAVLGFGNLLDGGENFETTTATINQVRPHVKRIRAALKRTLPQYMVPEIFLPIKSIPVTPSGKSDRRRVRDMISHLSSDQIQRNLHGSSIEFRPPVAANELLLRMLWAEILHLSENSIGLDDDFLALGGDSISAIKLIAKANAAGLHLTVASVFKYPTLIDMAREASVPFLPKAGQDVVAMADEEYERLQKEAFPIFGINKCDVEGVVLATDFQATAIAACLMAHHGFVNFFTFNFHENIDHCRLREACTKVLQSNQILRTVFIVWRRRVLQVLHRPSTVTQQVQVHDCPDGRDVEKYLACEEKENFLMGAQFCRFDICKMKEGKIRLVLRISHAQYDGLSFPRISEDLVSAYSTGELPSKSDVTSFQCGKYVNKSAAQKYWTGLLSGSTMTTLVDHSEPTWRMLNSETLQRRIQTLLPCDPKITFATMLKAAWATVLAKFTGESNVVFGYVSSGRSALHPGILGLCLPCMAIVPVNISVTAKSGNDLLQELQAQHVQSLDHELFGWRNIVEQCTDWRPWTRFSSIVQHQNIDTILGESGSQELSFQVSAKVSKADVADVTIYSVPDGEMTTLEIGFCSKVVPHQLAELLLDSLCDSLQYMAEDGDRNVLPESLTPQIGLLTSTKSKEWQTNTGFTTDCSLYASQTQAKETIEKAWDMVLTRYASTKENVQSHQNQPLPYGPKSCFYDKWGELLAASALAAHYSAAGYKVTMEDVLENPTIAQQEALLCYQKPQ</sequence>
<dbReference type="PROSITE" id="PS50075">
    <property type="entry name" value="CARRIER"/>
    <property type="match status" value="6"/>
</dbReference>
<feature type="domain" description="Carrier" evidence="5">
    <location>
        <begin position="773"/>
        <end position="849"/>
    </location>
</feature>
<proteinExistence type="inferred from homology"/>
<dbReference type="InterPro" id="IPR020806">
    <property type="entry name" value="PKS_PP-bd"/>
</dbReference>
<dbReference type="InterPro" id="IPR006162">
    <property type="entry name" value="Ppantetheine_attach_site"/>
</dbReference>
<name>A0A9P4NIA4_9PEZI</name>
<dbReference type="Gene3D" id="3.40.50.12780">
    <property type="entry name" value="N-terminal domain of ligase-like"/>
    <property type="match status" value="6"/>
</dbReference>
<evidence type="ECO:0000313" key="7">
    <source>
        <dbReference type="Proteomes" id="UP000800235"/>
    </source>
</evidence>
<dbReference type="SUPFAM" id="SSF47336">
    <property type="entry name" value="ACP-like"/>
    <property type="match status" value="6"/>
</dbReference>
<dbReference type="GO" id="GO:0016874">
    <property type="term" value="F:ligase activity"/>
    <property type="evidence" value="ECO:0007669"/>
    <property type="project" value="UniProtKB-KW"/>
</dbReference>
<dbReference type="OrthoDB" id="416786at2759"/>
<dbReference type="Gene3D" id="3.30.559.10">
    <property type="entry name" value="Chloramphenicol acetyltransferase-like domain"/>
    <property type="match status" value="6"/>
</dbReference>
<feature type="domain" description="Carrier" evidence="5">
    <location>
        <begin position="5046"/>
        <end position="5122"/>
    </location>
</feature>
<protein>
    <submittedName>
        <fullName evidence="6">Acetyl-CoA synthetase-like protein</fullName>
    </submittedName>
</protein>
<dbReference type="InterPro" id="IPR042099">
    <property type="entry name" value="ANL_N_sf"/>
</dbReference>
<evidence type="ECO:0000256" key="3">
    <source>
        <dbReference type="ARBA" id="ARBA00022598"/>
    </source>
</evidence>
<dbReference type="FunFam" id="3.30.559.30:FF:000003">
    <property type="entry name" value="Nonribosomal peptide synthase SidD"/>
    <property type="match status" value="5"/>
</dbReference>
<dbReference type="FunFam" id="3.40.50.12780:FF:000014">
    <property type="entry name" value="Nonribosomal peptide synthetase 1"/>
    <property type="match status" value="2"/>
</dbReference>
<feature type="domain" description="Carrier" evidence="5">
    <location>
        <begin position="4005"/>
        <end position="4081"/>
    </location>
</feature>
<dbReference type="FunFam" id="3.30.300.30:FF:000015">
    <property type="entry name" value="Nonribosomal peptide synthase SidD"/>
    <property type="match status" value="6"/>
</dbReference>
<dbReference type="Proteomes" id="UP000800235">
    <property type="component" value="Unassembled WGS sequence"/>
</dbReference>
<evidence type="ECO:0000256" key="4">
    <source>
        <dbReference type="ARBA" id="ARBA00029454"/>
    </source>
</evidence>
<dbReference type="Gene3D" id="3.30.559.30">
    <property type="entry name" value="Nonribosomal peptide synthetase, condensation domain"/>
    <property type="match status" value="6"/>
</dbReference>
<accession>A0A9P4NIA4</accession>
<reference evidence="6" key="1">
    <citation type="journal article" date="2020" name="Stud. Mycol.">
        <title>101 Dothideomycetes genomes: a test case for predicting lifestyles and emergence of pathogens.</title>
        <authorList>
            <person name="Haridas S."/>
            <person name="Albert R."/>
            <person name="Binder M."/>
            <person name="Bloem J."/>
            <person name="Labutti K."/>
            <person name="Salamov A."/>
            <person name="Andreopoulos B."/>
            <person name="Baker S."/>
            <person name="Barry K."/>
            <person name="Bills G."/>
            <person name="Bluhm B."/>
            <person name="Cannon C."/>
            <person name="Castanera R."/>
            <person name="Culley D."/>
            <person name="Daum C."/>
            <person name="Ezra D."/>
            <person name="Gonzalez J."/>
            <person name="Henrissat B."/>
            <person name="Kuo A."/>
            <person name="Liang C."/>
            <person name="Lipzen A."/>
            <person name="Lutzoni F."/>
            <person name="Magnuson J."/>
            <person name="Mondo S."/>
            <person name="Nolan M."/>
            <person name="Ohm R."/>
            <person name="Pangilinan J."/>
            <person name="Park H.-J."/>
            <person name="Ramirez L."/>
            <person name="Alfaro M."/>
            <person name="Sun H."/>
            <person name="Tritt A."/>
            <person name="Yoshinaga Y."/>
            <person name="Zwiers L.-H."/>
            <person name="Turgeon B."/>
            <person name="Goodwin S."/>
            <person name="Spatafora J."/>
            <person name="Crous P."/>
            <person name="Grigoriev I."/>
        </authorList>
    </citation>
    <scope>NUCLEOTIDE SEQUENCE</scope>
    <source>
        <strain evidence="6">CBS 130266</strain>
    </source>
</reference>
<dbReference type="CDD" id="cd19545">
    <property type="entry name" value="FUM14_C_NRPS-like"/>
    <property type="match status" value="5"/>
</dbReference>
<feature type="domain" description="Carrier" evidence="5">
    <location>
        <begin position="1859"/>
        <end position="1935"/>
    </location>
</feature>
<dbReference type="NCBIfam" id="NF003417">
    <property type="entry name" value="PRK04813.1"/>
    <property type="match status" value="6"/>
</dbReference>
<dbReference type="InterPro" id="IPR000873">
    <property type="entry name" value="AMP-dep_synth/lig_dom"/>
</dbReference>
<gene>
    <name evidence="6" type="ORF">EJ08DRAFT_701507</name>
</gene>
<feature type="domain" description="Carrier" evidence="5">
    <location>
        <begin position="2920"/>
        <end position="2996"/>
    </location>
</feature>
<keyword evidence="2" id="KW-0597">Phosphoprotein</keyword>
<dbReference type="GO" id="GO:0005737">
    <property type="term" value="C:cytoplasm"/>
    <property type="evidence" value="ECO:0007669"/>
    <property type="project" value="TreeGrafter"/>
</dbReference>
<evidence type="ECO:0000313" key="6">
    <source>
        <dbReference type="EMBL" id="KAF2422733.1"/>
    </source>
</evidence>
<dbReference type="GO" id="GO:0031177">
    <property type="term" value="F:phosphopantetheine binding"/>
    <property type="evidence" value="ECO:0007669"/>
    <property type="project" value="InterPro"/>
</dbReference>
<organism evidence="6 7">
    <name type="scientific">Tothia fuscella</name>
    <dbReference type="NCBI Taxonomy" id="1048955"/>
    <lineage>
        <taxon>Eukaryota</taxon>
        <taxon>Fungi</taxon>
        <taxon>Dikarya</taxon>
        <taxon>Ascomycota</taxon>
        <taxon>Pezizomycotina</taxon>
        <taxon>Dothideomycetes</taxon>
        <taxon>Pleosporomycetidae</taxon>
        <taxon>Venturiales</taxon>
        <taxon>Cylindrosympodiaceae</taxon>
        <taxon>Tothia</taxon>
    </lineage>
</organism>